<feature type="region of interest" description="Disordered" evidence="1">
    <location>
        <begin position="31"/>
        <end position="97"/>
    </location>
</feature>
<dbReference type="Proteomes" id="UP001596091">
    <property type="component" value="Unassembled WGS sequence"/>
</dbReference>
<keyword evidence="3" id="KW-1185">Reference proteome</keyword>
<proteinExistence type="predicted"/>
<feature type="region of interest" description="Disordered" evidence="1">
    <location>
        <begin position="111"/>
        <end position="145"/>
    </location>
</feature>
<gene>
    <name evidence="2" type="ORF">ACFPT7_04295</name>
</gene>
<accession>A0ABW1EB37</accession>
<organism evidence="2 3">
    <name type="scientific">Acidicapsa dinghuensis</name>
    <dbReference type="NCBI Taxonomy" id="2218256"/>
    <lineage>
        <taxon>Bacteria</taxon>
        <taxon>Pseudomonadati</taxon>
        <taxon>Acidobacteriota</taxon>
        <taxon>Terriglobia</taxon>
        <taxon>Terriglobales</taxon>
        <taxon>Acidobacteriaceae</taxon>
        <taxon>Acidicapsa</taxon>
    </lineage>
</organism>
<protein>
    <submittedName>
        <fullName evidence="2">Uncharacterized protein</fullName>
    </submittedName>
</protein>
<sequence length="145" mass="15849">MAISRILEAIDTYIAELVSARELLAKSIEAASEQEHERQGYESSQKKRRAPMKQIAAPTTASAPVSVKIIPPKERRGRGARQKSHLRESGALGVSTPRSPVVVRAAEVAEQKAKIHGVRSNDRPKDLPADSLQGLAREVARRLGR</sequence>
<comment type="caution">
    <text evidence="2">The sequence shown here is derived from an EMBL/GenBank/DDBJ whole genome shotgun (WGS) entry which is preliminary data.</text>
</comment>
<reference evidence="3" key="1">
    <citation type="journal article" date="2019" name="Int. J. Syst. Evol. Microbiol.">
        <title>The Global Catalogue of Microorganisms (GCM) 10K type strain sequencing project: providing services to taxonomists for standard genome sequencing and annotation.</title>
        <authorList>
            <consortium name="The Broad Institute Genomics Platform"/>
            <consortium name="The Broad Institute Genome Sequencing Center for Infectious Disease"/>
            <person name="Wu L."/>
            <person name="Ma J."/>
        </authorList>
    </citation>
    <scope>NUCLEOTIDE SEQUENCE [LARGE SCALE GENOMIC DNA]</scope>
    <source>
        <strain evidence="3">JCM 4087</strain>
    </source>
</reference>
<evidence type="ECO:0000256" key="1">
    <source>
        <dbReference type="SAM" id="MobiDB-lite"/>
    </source>
</evidence>
<name>A0ABW1EB37_9BACT</name>
<feature type="compositionally biased region" description="Basic residues" evidence="1">
    <location>
        <begin position="75"/>
        <end position="84"/>
    </location>
</feature>
<dbReference type="EMBL" id="JBHSPH010000001">
    <property type="protein sequence ID" value="MFC5861501.1"/>
    <property type="molecule type" value="Genomic_DNA"/>
</dbReference>
<evidence type="ECO:0000313" key="2">
    <source>
        <dbReference type="EMBL" id="MFC5861501.1"/>
    </source>
</evidence>
<evidence type="ECO:0000313" key="3">
    <source>
        <dbReference type="Proteomes" id="UP001596091"/>
    </source>
</evidence>
<dbReference type="RefSeq" id="WP_263333565.1">
    <property type="nucleotide sequence ID" value="NZ_JAGSYH010000002.1"/>
</dbReference>
<feature type="compositionally biased region" description="Basic and acidic residues" evidence="1">
    <location>
        <begin position="111"/>
        <end position="128"/>
    </location>
</feature>